<dbReference type="GO" id="GO:0016020">
    <property type="term" value="C:membrane"/>
    <property type="evidence" value="ECO:0007669"/>
    <property type="project" value="UniProtKB-SubCell"/>
</dbReference>
<evidence type="ECO:0000256" key="1">
    <source>
        <dbReference type="ARBA" id="ARBA00004141"/>
    </source>
</evidence>
<reference evidence="7" key="2">
    <citation type="submission" date="2021-04" db="EMBL/GenBank/DDBJ databases">
        <authorList>
            <person name="Gilroy R."/>
        </authorList>
    </citation>
    <scope>NUCLEOTIDE SEQUENCE</scope>
    <source>
        <strain evidence="7">CHK183-1962</strain>
    </source>
</reference>
<evidence type="ECO:0000256" key="2">
    <source>
        <dbReference type="ARBA" id="ARBA00022692"/>
    </source>
</evidence>
<gene>
    <name evidence="7" type="ORF">H9734_09060</name>
</gene>
<feature type="transmembrane region" description="Helical" evidence="5">
    <location>
        <begin position="389"/>
        <end position="413"/>
    </location>
</feature>
<evidence type="ECO:0000313" key="8">
    <source>
        <dbReference type="Proteomes" id="UP000886890"/>
    </source>
</evidence>
<sequence length="443" mass="47846">MRQNKGELQGAGKVFRFTFLQFAKNKANMITLIIMLVLALASVPVMTLFSGGGIAAGETAEIPKVYWQDQTGYSVDPSAAAETEDYFRNTEFEQASFSPDEFENEAEENSVFVLFSKNEATGGSTISIRCLPDQEPSDNDLNNLETVMSQALEQAKLSALQVTEDQRATLLAGVSGQVQTVEEYLEGESVSWDVQYGLQLGYSIVVMMISIFAVTYIVRAVVEEKASKLVEMLMVSVQPLALLVGKILAAMAYIFGFFILLLACVGISWFVSSQFLDVSAISGAMAAAGFSLDLLKLSPMTVIIALISMLLGYLTFSILAGLSGTGCSTMEDVQGASTLSTMLIFVGYFVAIMAGSIGGDALNVFASLCPVISAFCAPVQYVLGNISLGILLLSWLIQAAVIVLLAVFSARVYRALLMYRGSRPNFRQMFAMAREQSSGKEQK</sequence>
<evidence type="ECO:0000259" key="6">
    <source>
        <dbReference type="Pfam" id="PF12698"/>
    </source>
</evidence>
<protein>
    <submittedName>
        <fullName evidence="7">ABC transporter permease</fullName>
    </submittedName>
</protein>
<evidence type="ECO:0000256" key="4">
    <source>
        <dbReference type="ARBA" id="ARBA00023136"/>
    </source>
</evidence>
<keyword evidence="4 5" id="KW-0472">Membrane</keyword>
<evidence type="ECO:0000256" key="5">
    <source>
        <dbReference type="SAM" id="Phobius"/>
    </source>
</evidence>
<dbReference type="EMBL" id="DXEK01000151">
    <property type="protein sequence ID" value="HIX77726.1"/>
    <property type="molecule type" value="Genomic_DNA"/>
</dbReference>
<comment type="subcellular location">
    <subcellularLocation>
        <location evidence="1">Membrane</location>
        <topology evidence="1">Multi-pass membrane protein</topology>
    </subcellularLocation>
</comment>
<dbReference type="AlphaFoldDB" id="A0A9D2BIU0"/>
<accession>A0A9D2BIU0</accession>
<keyword evidence="2 5" id="KW-0812">Transmembrane</keyword>
<feature type="transmembrane region" description="Helical" evidence="5">
    <location>
        <begin position="243"/>
        <end position="269"/>
    </location>
</feature>
<feature type="transmembrane region" description="Helical" evidence="5">
    <location>
        <begin position="29"/>
        <end position="49"/>
    </location>
</feature>
<evidence type="ECO:0000313" key="7">
    <source>
        <dbReference type="EMBL" id="HIX77726.1"/>
    </source>
</evidence>
<organism evidence="7 8">
    <name type="scientific">Candidatus Fusicatenibacter merdavium</name>
    <dbReference type="NCBI Taxonomy" id="2838600"/>
    <lineage>
        <taxon>Bacteria</taxon>
        <taxon>Bacillati</taxon>
        <taxon>Bacillota</taxon>
        <taxon>Clostridia</taxon>
        <taxon>Lachnospirales</taxon>
        <taxon>Lachnospiraceae</taxon>
        <taxon>Fusicatenibacter</taxon>
    </lineage>
</organism>
<dbReference type="InterPro" id="IPR013525">
    <property type="entry name" value="ABC2_TM"/>
</dbReference>
<feature type="transmembrane region" description="Helical" evidence="5">
    <location>
        <begin position="200"/>
        <end position="222"/>
    </location>
</feature>
<feature type="domain" description="ABC-2 type transporter transmembrane" evidence="6">
    <location>
        <begin position="31"/>
        <end position="408"/>
    </location>
</feature>
<evidence type="ECO:0000256" key="3">
    <source>
        <dbReference type="ARBA" id="ARBA00022989"/>
    </source>
</evidence>
<dbReference type="Proteomes" id="UP000886890">
    <property type="component" value="Unassembled WGS sequence"/>
</dbReference>
<dbReference type="Pfam" id="PF12698">
    <property type="entry name" value="ABC2_membrane_3"/>
    <property type="match status" value="1"/>
</dbReference>
<feature type="transmembrane region" description="Helical" evidence="5">
    <location>
        <begin position="302"/>
        <end position="323"/>
    </location>
</feature>
<proteinExistence type="predicted"/>
<comment type="caution">
    <text evidence="7">The sequence shown here is derived from an EMBL/GenBank/DDBJ whole genome shotgun (WGS) entry which is preliminary data.</text>
</comment>
<dbReference type="GO" id="GO:0140359">
    <property type="term" value="F:ABC-type transporter activity"/>
    <property type="evidence" value="ECO:0007669"/>
    <property type="project" value="InterPro"/>
</dbReference>
<keyword evidence="3 5" id="KW-1133">Transmembrane helix</keyword>
<name>A0A9D2BIU0_9FIRM</name>
<feature type="transmembrane region" description="Helical" evidence="5">
    <location>
        <begin position="335"/>
        <end position="354"/>
    </location>
</feature>
<reference evidence="7" key="1">
    <citation type="journal article" date="2021" name="PeerJ">
        <title>Extensive microbial diversity within the chicken gut microbiome revealed by metagenomics and culture.</title>
        <authorList>
            <person name="Gilroy R."/>
            <person name="Ravi A."/>
            <person name="Getino M."/>
            <person name="Pursley I."/>
            <person name="Horton D.L."/>
            <person name="Alikhan N.F."/>
            <person name="Baker D."/>
            <person name="Gharbi K."/>
            <person name="Hall N."/>
            <person name="Watson M."/>
            <person name="Adriaenssens E.M."/>
            <person name="Foster-Nyarko E."/>
            <person name="Jarju S."/>
            <person name="Secka A."/>
            <person name="Antonio M."/>
            <person name="Oren A."/>
            <person name="Chaudhuri R.R."/>
            <person name="La Ragione R."/>
            <person name="Hildebrand F."/>
            <person name="Pallen M.J."/>
        </authorList>
    </citation>
    <scope>NUCLEOTIDE SEQUENCE</scope>
    <source>
        <strain evidence="7">CHK183-1962</strain>
    </source>
</reference>